<keyword evidence="2" id="KW-0479">Metal-binding</keyword>
<comment type="caution">
    <text evidence="7">The sequence shown here is derived from an EMBL/GenBank/DDBJ whole genome shotgun (WGS) entry which is preliminary data.</text>
</comment>
<evidence type="ECO:0000256" key="1">
    <source>
        <dbReference type="ARBA" id="ARBA00022714"/>
    </source>
</evidence>
<organism evidence="7 8">
    <name type="scientific">Streptomyces flavochromogenes</name>
    <dbReference type="NCBI Taxonomy" id="68199"/>
    <lineage>
        <taxon>Bacteria</taxon>
        <taxon>Bacillati</taxon>
        <taxon>Actinomycetota</taxon>
        <taxon>Actinomycetes</taxon>
        <taxon>Kitasatosporales</taxon>
        <taxon>Streptomycetaceae</taxon>
        <taxon>Streptomyces</taxon>
    </lineage>
</organism>
<evidence type="ECO:0000256" key="4">
    <source>
        <dbReference type="ARBA" id="ARBA00023014"/>
    </source>
</evidence>
<evidence type="ECO:0000313" key="8">
    <source>
        <dbReference type="Proteomes" id="UP001602370"/>
    </source>
</evidence>
<feature type="compositionally biased region" description="Polar residues" evidence="5">
    <location>
        <begin position="1"/>
        <end position="14"/>
    </location>
</feature>
<keyword evidence="1" id="KW-0001">2Fe-2S</keyword>
<protein>
    <submittedName>
        <fullName evidence="7">CDGSH iron-sulfur domain-containing protein</fullName>
    </submittedName>
</protein>
<dbReference type="Pfam" id="PF09360">
    <property type="entry name" value="zf-CDGSH"/>
    <property type="match status" value="1"/>
</dbReference>
<evidence type="ECO:0000256" key="5">
    <source>
        <dbReference type="SAM" id="MobiDB-lite"/>
    </source>
</evidence>
<feature type="region of interest" description="Disordered" evidence="5">
    <location>
        <begin position="1"/>
        <end position="44"/>
    </location>
</feature>
<dbReference type="InterPro" id="IPR018967">
    <property type="entry name" value="FeS-contain_CDGSH-typ"/>
</dbReference>
<sequence>MHADSRNTTPGDSRNTPRDSRKTTPCPTRPEAPVNRAAKDPKGPVLVEGPVEIVLDDGTVARSERFMVALCTCRRSRIYPWCDTSHRPRERAVPAPEDRNPS</sequence>
<dbReference type="RefSeq" id="WP_037638439.1">
    <property type="nucleotide sequence ID" value="NZ_JBIBDZ010000015.1"/>
</dbReference>
<name>A0ABW6Y1S7_9ACTN</name>
<feature type="domain" description="Iron-binding zinc finger CDGSH type" evidence="6">
    <location>
        <begin position="48"/>
        <end position="92"/>
    </location>
</feature>
<keyword evidence="3" id="KW-0408">Iron</keyword>
<accession>A0ABW6Y1S7</accession>
<dbReference type="InterPro" id="IPR042216">
    <property type="entry name" value="MitoNEET_CISD"/>
</dbReference>
<dbReference type="Proteomes" id="UP001602370">
    <property type="component" value="Unassembled WGS sequence"/>
</dbReference>
<reference evidence="7 8" key="1">
    <citation type="submission" date="2024-10" db="EMBL/GenBank/DDBJ databases">
        <title>The Natural Products Discovery Center: Release of the First 8490 Sequenced Strains for Exploring Actinobacteria Biosynthetic Diversity.</title>
        <authorList>
            <person name="Kalkreuter E."/>
            <person name="Kautsar S.A."/>
            <person name="Yang D."/>
            <person name="Bader C.D."/>
            <person name="Teijaro C.N."/>
            <person name="Fluegel L."/>
            <person name="Davis C.M."/>
            <person name="Simpson J.R."/>
            <person name="Lauterbach L."/>
            <person name="Steele A.D."/>
            <person name="Gui C."/>
            <person name="Meng S."/>
            <person name="Li G."/>
            <person name="Viehrig K."/>
            <person name="Ye F."/>
            <person name="Su P."/>
            <person name="Kiefer A.F."/>
            <person name="Nichols A."/>
            <person name="Cepeda A.J."/>
            <person name="Yan W."/>
            <person name="Fan B."/>
            <person name="Jiang Y."/>
            <person name="Adhikari A."/>
            <person name="Zheng C.-J."/>
            <person name="Schuster L."/>
            <person name="Cowan T.M."/>
            <person name="Smanski M.J."/>
            <person name="Chevrette M.G."/>
            <person name="De Carvalho L.P.S."/>
            <person name="Shen B."/>
        </authorList>
    </citation>
    <scope>NUCLEOTIDE SEQUENCE [LARGE SCALE GENOMIC DNA]</scope>
    <source>
        <strain evidence="7 8">NPDC012605</strain>
    </source>
</reference>
<dbReference type="Gene3D" id="3.40.5.90">
    <property type="entry name" value="CDGSH iron-sulfur domain, mitoNEET-type"/>
    <property type="match status" value="1"/>
</dbReference>
<gene>
    <name evidence="7" type="ORF">ACFY8C_36075</name>
</gene>
<keyword evidence="8" id="KW-1185">Reference proteome</keyword>
<dbReference type="SMART" id="SM00704">
    <property type="entry name" value="ZnF_CDGSH"/>
    <property type="match status" value="1"/>
</dbReference>
<proteinExistence type="predicted"/>
<evidence type="ECO:0000256" key="2">
    <source>
        <dbReference type="ARBA" id="ARBA00022723"/>
    </source>
</evidence>
<dbReference type="EMBL" id="JBIBDZ010000015">
    <property type="protein sequence ID" value="MFF5923701.1"/>
    <property type="molecule type" value="Genomic_DNA"/>
</dbReference>
<evidence type="ECO:0000313" key="7">
    <source>
        <dbReference type="EMBL" id="MFF5923701.1"/>
    </source>
</evidence>
<evidence type="ECO:0000259" key="6">
    <source>
        <dbReference type="SMART" id="SM00704"/>
    </source>
</evidence>
<keyword evidence="4" id="KW-0411">Iron-sulfur</keyword>
<evidence type="ECO:0000256" key="3">
    <source>
        <dbReference type="ARBA" id="ARBA00023004"/>
    </source>
</evidence>